<proteinExistence type="predicted"/>
<dbReference type="AlphaFoldDB" id="A0A6J6L4Q7"/>
<evidence type="ECO:0000313" key="2">
    <source>
        <dbReference type="EMBL" id="CAB4655275.1"/>
    </source>
</evidence>
<accession>A0A6J6L4Q7</accession>
<reference evidence="2" key="1">
    <citation type="submission" date="2020-05" db="EMBL/GenBank/DDBJ databases">
        <authorList>
            <person name="Chiriac C."/>
            <person name="Salcher M."/>
            <person name="Ghai R."/>
            <person name="Kavagutti S V."/>
        </authorList>
    </citation>
    <scope>NUCLEOTIDE SEQUENCE</scope>
</reference>
<feature type="region of interest" description="Disordered" evidence="1">
    <location>
        <begin position="1"/>
        <end position="31"/>
    </location>
</feature>
<dbReference type="EMBL" id="CAEZWH010000124">
    <property type="protein sequence ID" value="CAB4655275.1"/>
    <property type="molecule type" value="Genomic_DNA"/>
</dbReference>
<protein>
    <submittedName>
        <fullName evidence="2">Unannotated protein</fullName>
    </submittedName>
</protein>
<evidence type="ECO:0000256" key="1">
    <source>
        <dbReference type="SAM" id="MobiDB-lite"/>
    </source>
</evidence>
<gene>
    <name evidence="2" type="ORF">UFOPK2195_00706</name>
</gene>
<feature type="region of interest" description="Disordered" evidence="1">
    <location>
        <begin position="158"/>
        <end position="185"/>
    </location>
</feature>
<organism evidence="2">
    <name type="scientific">freshwater metagenome</name>
    <dbReference type="NCBI Taxonomy" id="449393"/>
    <lineage>
        <taxon>unclassified sequences</taxon>
        <taxon>metagenomes</taxon>
        <taxon>ecological metagenomes</taxon>
    </lineage>
</organism>
<name>A0A6J6L4Q7_9ZZZZ</name>
<sequence>MKPAGIRIEPPPSPPVARVTRPPATADALPPDEPPGVVPCIQGLCVAPFKTVRVTFTPPNSLAVHKPMWFAPPSVVARSTKRDVCVALRSANTTHASVFGQPCTESSSFTPSGTPPNGLETSAFFARSMAPSASTNEKALSELFSIAASEACSSSSGLRSLRRNASTRETASPNQGLSVDSICIK</sequence>
<feature type="compositionally biased region" description="Polar residues" evidence="1">
    <location>
        <begin position="167"/>
        <end position="178"/>
    </location>
</feature>